<dbReference type="PANTHER" id="PTHR42791">
    <property type="entry name" value="GNAT FAMILY ACETYLTRANSFERASE"/>
    <property type="match status" value="1"/>
</dbReference>
<keyword evidence="3" id="KW-1185">Reference proteome</keyword>
<reference evidence="4" key="2">
    <citation type="submission" date="2020-04" db="EMBL/GenBank/DDBJ databases">
        <authorList>
            <consortium name="NCBI Genome Project"/>
        </authorList>
    </citation>
    <scope>NUCLEOTIDE SEQUENCE</scope>
    <source>
        <strain evidence="4">CBS 304.34</strain>
    </source>
</reference>
<gene>
    <name evidence="2 4" type="ORF">BDZ99DRAFT_468786</name>
</gene>
<dbReference type="Proteomes" id="UP000504636">
    <property type="component" value="Unplaced"/>
</dbReference>
<dbReference type="GeneID" id="54462235"/>
<evidence type="ECO:0000313" key="2">
    <source>
        <dbReference type="EMBL" id="KAF2802553.1"/>
    </source>
</evidence>
<protein>
    <recommendedName>
        <fullName evidence="5">Acyl-CoA N-acyltransferase</fullName>
    </recommendedName>
</protein>
<dbReference type="EMBL" id="MU003722">
    <property type="protein sequence ID" value="KAF2802553.1"/>
    <property type="molecule type" value="Genomic_DNA"/>
</dbReference>
<dbReference type="PANTHER" id="PTHR42791:SF1">
    <property type="entry name" value="N-ACETYLTRANSFERASE DOMAIN-CONTAINING PROTEIN"/>
    <property type="match status" value="1"/>
</dbReference>
<evidence type="ECO:0000313" key="4">
    <source>
        <dbReference type="RefSeq" id="XP_033569517.1"/>
    </source>
</evidence>
<dbReference type="InterPro" id="IPR052523">
    <property type="entry name" value="Trichothecene_AcTrans"/>
</dbReference>
<reference evidence="2 4" key="1">
    <citation type="journal article" date="2020" name="Stud. Mycol.">
        <title>101 Dothideomycetes genomes: a test case for predicting lifestyles and emergence of pathogens.</title>
        <authorList>
            <person name="Haridas S."/>
            <person name="Albert R."/>
            <person name="Binder M."/>
            <person name="Bloem J."/>
            <person name="Labutti K."/>
            <person name="Salamov A."/>
            <person name="Andreopoulos B."/>
            <person name="Baker S."/>
            <person name="Barry K."/>
            <person name="Bills G."/>
            <person name="Bluhm B."/>
            <person name="Cannon C."/>
            <person name="Castanera R."/>
            <person name="Culley D."/>
            <person name="Daum C."/>
            <person name="Ezra D."/>
            <person name="Gonzalez J."/>
            <person name="Henrissat B."/>
            <person name="Kuo A."/>
            <person name="Liang C."/>
            <person name="Lipzen A."/>
            <person name="Lutzoni F."/>
            <person name="Magnuson J."/>
            <person name="Mondo S."/>
            <person name="Nolan M."/>
            <person name="Ohm R."/>
            <person name="Pangilinan J."/>
            <person name="Park H.-J."/>
            <person name="Ramirez L."/>
            <person name="Alfaro M."/>
            <person name="Sun H."/>
            <person name="Tritt A."/>
            <person name="Yoshinaga Y."/>
            <person name="Zwiers L.-H."/>
            <person name="Turgeon B."/>
            <person name="Goodwin S."/>
            <person name="Spatafora J."/>
            <person name="Crous P."/>
            <person name="Grigoriev I."/>
        </authorList>
    </citation>
    <scope>NUCLEOTIDE SEQUENCE</scope>
    <source>
        <strain evidence="2 4">CBS 304.34</strain>
    </source>
</reference>
<evidence type="ECO:0008006" key="5">
    <source>
        <dbReference type="Google" id="ProtNLM"/>
    </source>
</evidence>
<dbReference type="SUPFAM" id="SSF55729">
    <property type="entry name" value="Acyl-CoA N-acyltransferases (Nat)"/>
    <property type="match status" value="1"/>
</dbReference>
<organism evidence="2">
    <name type="scientific">Mytilinidion resinicola</name>
    <dbReference type="NCBI Taxonomy" id="574789"/>
    <lineage>
        <taxon>Eukaryota</taxon>
        <taxon>Fungi</taxon>
        <taxon>Dikarya</taxon>
        <taxon>Ascomycota</taxon>
        <taxon>Pezizomycotina</taxon>
        <taxon>Dothideomycetes</taxon>
        <taxon>Pleosporomycetidae</taxon>
        <taxon>Mytilinidiales</taxon>
        <taxon>Mytilinidiaceae</taxon>
        <taxon>Mytilinidion</taxon>
    </lineage>
</organism>
<accession>A0A6A6Y212</accession>
<feature type="region of interest" description="Disordered" evidence="1">
    <location>
        <begin position="229"/>
        <end position="259"/>
    </location>
</feature>
<evidence type="ECO:0000256" key="1">
    <source>
        <dbReference type="SAM" id="MobiDB-lite"/>
    </source>
</evidence>
<evidence type="ECO:0000313" key="3">
    <source>
        <dbReference type="Proteomes" id="UP000504636"/>
    </source>
</evidence>
<name>A0A6A6Y212_9PEZI</name>
<reference evidence="4" key="3">
    <citation type="submission" date="2025-04" db="UniProtKB">
        <authorList>
            <consortium name="RefSeq"/>
        </authorList>
    </citation>
    <scope>IDENTIFICATION</scope>
    <source>
        <strain evidence="4">CBS 304.34</strain>
    </source>
</reference>
<sequence length="259" mass="29622">MKVRPAIASDIPHLAAITVRSLNEDAMDEYLYPGRHKHPVAYQAAYEKRNKNLIEWPSVRIMVAMTEPSDDKWSGAPEISGFCIWNRNGESKEVKEKWWPKQTLKQRMSLWMRDTYIAQAVEAIQNPSMSVVRYFTYGSKDEEYFDPKDKDPDDFWGVIEILVDQSFQRRGVGQLLLKWGFEQARVEQIPVSLAATKAGEALYFKVGMRHVGKWKWGPKPEMESKLFRWDPPKGDEATINAPATEAPATDVSTLDAPAT</sequence>
<proteinExistence type="predicted"/>
<dbReference type="OrthoDB" id="2115692at2759"/>
<dbReference type="RefSeq" id="XP_033569517.1">
    <property type="nucleotide sequence ID" value="XM_033721342.1"/>
</dbReference>
<dbReference type="CDD" id="cd04301">
    <property type="entry name" value="NAT_SF"/>
    <property type="match status" value="1"/>
</dbReference>
<dbReference type="Gene3D" id="3.40.630.30">
    <property type="match status" value="1"/>
</dbReference>
<dbReference type="InterPro" id="IPR016181">
    <property type="entry name" value="Acyl_CoA_acyltransferase"/>
</dbReference>
<dbReference type="AlphaFoldDB" id="A0A6A6Y212"/>